<evidence type="ECO:0000313" key="4">
    <source>
        <dbReference type="EMBL" id="MDG2992412.1"/>
    </source>
</evidence>
<dbReference type="RefSeq" id="WP_277868325.1">
    <property type="nucleotide sequence ID" value="NZ_JAKKUT010000008.1"/>
</dbReference>
<dbReference type="InterPro" id="IPR050179">
    <property type="entry name" value="Trans_hexapeptide_repeat"/>
</dbReference>
<dbReference type="InterPro" id="IPR018357">
    <property type="entry name" value="Hexapep_transf_CS"/>
</dbReference>
<dbReference type="PANTHER" id="PTHR43300">
    <property type="entry name" value="ACETYLTRANSFERASE"/>
    <property type="match status" value="1"/>
</dbReference>
<evidence type="ECO:0000313" key="5">
    <source>
        <dbReference type="Proteomes" id="UP001154265"/>
    </source>
</evidence>
<dbReference type="InterPro" id="IPR011004">
    <property type="entry name" value="Trimer_LpxA-like_sf"/>
</dbReference>
<dbReference type="PROSITE" id="PS00101">
    <property type="entry name" value="HEXAPEP_TRANSFERASES"/>
    <property type="match status" value="1"/>
</dbReference>
<feature type="domain" description="Mannose-1-phosphate guanyltransferase C-terminal" evidence="3">
    <location>
        <begin position="89"/>
        <end position="183"/>
    </location>
</feature>
<name>A0ABT6F3I7_9SYNE</name>
<reference evidence="4" key="1">
    <citation type="journal article" date="2022" name="Genome Biol. Evol.">
        <title>A New Gene Family Diagnostic for Intracellular Biomineralization of Amorphous Ca Carbonates by Cyanobacteria.</title>
        <authorList>
            <person name="Benzerara K."/>
            <person name="Duprat E."/>
            <person name="Bitard-Feildel T."/>
            <person name="Caumes G."/>
            <person name="Cassier-Chauvat C."/>
            <person name="Chauvat F."/>
            <person name="Dezi M."/>
            <person name="Diop S.I."/>
            <person name="Gaschignard G."/>
            <person name="Gorgen S."/>
            <person name="Gugger M."/>
            <person name="Lopez-Garcia P."/>
            <person name="Millet M."/>
            <person name="Skouri-Panet F."/>
            <person name="Moreira D."/>
            <person name="Callebaut I."/>
        </authorList>
    </citation>
    <scope>NUCLEOTIDE SEQUENCE</scope>
    <source>
        <strain evidence="4">G9</strain>
    </source>
</reference>
<comment type="caution">
    <text evidence="4">The sequence shown here is derived from an EMBL/GenBank/DDBJ whole genome shotgun (WGS) entry which is preliminary data.</text>
</comment>
<evidence type="ECO:0000256" key="2">
    <source>
        <dbReference type="ARBA" id="ARBA00022737"/>
    </source>
</evidence>
<dbReference type="InterPro" id="IPR056729">
    <property type="entry name" value="GMPPB_C"/>
</dbReference>
<evidence type="ECO:0000256" key="1">
    <source>
        <dbReference type="ARBA" id="ARBA00022679"/>
    </source>
</evidence>
<keyword evidence="1" id="KW-0808">Transferase</keyword>
<dbReference type="Proteomes" id="UP001154265">
    <property type="component" value="Unassembled WGS sequence"/>
</dbReference>
<gene>
    <name evidence="4" type="ORF">L3556_15950</name>
</gene>
<dbReference type="Pfam" id="PF25087">
    <property type="entry name" value="GMPPB_C"/>
    <property type="match status" value="1"/>
</dbReference>
<dbReference type="Gene3D" id="2.160.10.10">
    <property type="entry name" value="Hexapeptide repeat proteins"/>
    <property type="match status" value="1"/>
</dbReference>
<proteinExistence type="predicted"/>
<keyword evidence="5" id="KW-1185">Reference proteome</keyword>
<sequence length="208" mass="22921">MNISFLGFGELGKQVELLLNSSNYDYPRFYFDDKLSRTSNNHFYFNEYINHINNSLWLLCVGYKHMSLRLKLITEISNASGKLLNLVHPTAYVSPLANVSSGSLIYPMCNLDKEVFLGKGVLINNSVTISHNCEIQDGSYISPGVTISGNVKIGQASFVGSGTVISNDIVIGNHVHIGIGTVITQDVPDDAWVIGNPQKILNKPFKLN</sequence>
<evidence type="ECO:0000259" key="3">
    <source>
        <dbReference type="Pfam" id="PF25087"/>
    </source>
</evidence>
<organism evidence="4 5">
    <name type="scientific">Candidatus Synechococcus calcipolaris G9</name>
    <dbReference type="NCBI Taxonomy" id="1497997"/>
    <lineage>
        <taxon>Bacteria</taxon>
        <taxon>Bacillati</taxon>
        <taxon>Cyanobacteriota</taxon>
        <taxon>Cyanophyceae</taxon>
        <taxon>Synechococcales</taxon>
        <taxon>Synechococcaceae</taxon>
        <taxon>Synechococcus</taxon>
    </lineage>
</organism>
<keyword evidence="2" id="KW-0677">Repeat</keyword>
<dbReference type="EMBL" id="JAKKUT010000008">
    <property type="protein sequence ID" value="MDG2992412.1"/>
    <property type="molecule type" value="Genomic_DNA"/>
</dbReference>
<accession>A0ABT6F3I7</accession>
<reference evidence="4" key="2">
    <citation type="submission" date="2022-01" db="EMBL/GenBank/DDBJ databases">
        <authorList>
            <person name="Zivanovic Y."/>
            <person name="Moreira D."/>
            <person name="Lopez-Garcia P."/>
        </authorList>
    </citation>
    <scope>NUCLEOTIDE SEQUENCE</scope>
    <source>
        <strain evidence="4">G9</strain>
    </source>
</reference>
<dbReference type="PANTHER" id="PTHR43300:SF7">
    <property type="entry name" value="UDP-N-ACETYLBACILLOSAMINE N-ACETYLTRANSFERASE"/>
    <property type="match status" value="1"/>
</dbReference>
<protein>
    <recommendedName>
        <fullName evidence="3">Mannose-1-phosphate guanyltransferase C-terminal domain-containing protein</fullName>
    </recommendedName>
</protein>
<dbReference type="SUPFAM" id="SSF51161">
    <property type="entry name" value="Trimeric LpxA-like enzymes"/>
    <property type="match status" value="1"/>
</dbReference>